<dbReference type="Proteomes" id="UP000008237">
    <property type="component" value="Unassembled WGS sequence"/>
</dbReference>
<evidence type="ECO:0000256" key="1">
    <source>
        <dbReference type="SAM" id="SignalP"/>
    </source>
</evidence>
<evidence type="ECO:0000313" key="3">
    <source>
        <dbReference type="Proteomes" id="UP000008237"/>
    </source>
</evidence>
<keyword evidence="1" id="KW-0732">Signal</keyword>
<dbReference type="PANTHER" id="PTHR21398">
    <property type="entry name" value="AGAP007094-PA"/>
    <property type="match status" value="1"/>
</dbReference>
<gene>
    <name evidence="2" type="ORF">EAI_03139</name>
</gene>
<keyword evidence="3" id="KW-1185">Reference proteome</keyword>
<accession>E2B731</accession>
<proteinExistence type="predicted"/>
<dbReference type="OMA" id="RDERMTV"/>
<evidence type="ECO:0000313" key="2">
    <source>
        <dbReference type="EMBL" id="EFN88510.1"/>
    </source>
</evidence>
<feature type="chain" id="PRO_5003157146" evidence="1">
    <location>
        <begin position="18"/>
        <end position="164"/>
    </location>
</feature>
<protein>
    <submittedName>
        <fullName evidence="2">Uncharacterized protein</fullName>
    </submittedName>
</protein>
<feature type="signal peptide" evidence="1">
    <location>
        <begin position="1"/>
        <end position="17"/>
    </location>
</feature>
<name>E2B731_HARSA</name>
<organism evidence="3">
    <name type="scientific">Harpegnathos saltator</name>
    <name type="common">Jerdon's jumping ant</name>
    <dbReference type="NCBI Taxonomy" id="610380"/>
    <lineage>
        <taxon>Eukaryota</taxon>
        <taxon>Metazoa</taxon>
        <taxon>Ecdysozoa</taxon>
        <taxon>Arthropoda</taxon>
        <taxon>Hexapoda</taxon>
        <taxon>Insecta</taxon>
        <taxon>Pterygota</taxon>
        <taxon>Neoptera</taxon>
        <taxon>Endopterygota</taxon>
        <taxon>Hymenoptera</taxon>
        <taxon>Apocrita</taxon>
        <taxon>Aculeata</taxon>
        <taxon>Formicoidea</taxon>
        <taxon>Formicidae</taxon>
        <taxon>Ponerinae</taxon>
        <taxon>Ponerini</taxon>
        <taxon>Harpegnathos</taxon>
    </lineage>
</organism>
<dbReference type="PANTHER" id="PTHR21398:SF11">
    <property type="entry name" value="HDC15381-RELATED"/>
    <property type="match status" value="1"/>
</dbReference>
<reference evidence="2 3" key="1">
    <citation type="journal article" date="2010" name="Science">
        <title>Genomic comparison of the ants Camponotus floridanus and Harpegnathos saltator.</title>
        <authorList>
            <person name="Bonasio R."/>
            <person name="Zhang G."/>
            <person name="Ye C."/>
            <person name="Mutti N.S."/>
            <person name="Fang X."/>
            <person name="Qin N."/>
            <person name="Donahue G."/>
            <person name="Yang P."/>
            <person name="Li Q."/>
            <person name="Li C."/>
            <person name="Zhang P."/>
            <person name="Huang Z."/>
            <person name="Berger S.L."/>
            <person name="Reinberg D."/>
            <person name="Wang J."/>
            <person name="Liebig J."/>
        </authorList>
    </citation>
    <scope>NUCLEOTIDE SEQUENCE [LARGE SCALE GENOMIC DNA]</scope>
    <source>
        <strain evidence="2 3">R22 G/1</strain>
    </source>
</reference>
<sequence>MTGKVLTLICLVLYCRADGSCASRVKRQGLLPPPIVYPFGGTFKLVVGFAVPVELSGRILVYGQNFQFQYALPPNATFFTEFFEGASSSRRRRASVSRDERMTVYGLLEGEFERPQAQEAANSSVDSEYLEAFEFGRSNHDCSRIYRSCLPGQGILDQISSVIL</sequence>
<dbReference type="InParanoid" id="E2B731"/>
<dbReference type="OrthoDB" id="6358587at2759"/>
<dbReference type="AlphaFoldDB" id="E2B731"/>
<dbReference type="EMBL" id="GL446098">
    <property type="protein sequence ID" value="EFN88510.1"/>
    <property type="molecule type" value="Genomic_DNA"/>
</dbReference>